<evidence type="ECO:0000313" key="2">
    <source>
        <dbReference type="EMBL" id="GBG89534.1"/>
    </source>
</evidence>
<dbReference type="Gramene" id="GBG89533">
    <property type="protein sequence ID" value="GBG89533"/>
    <property type="gene ID" value="CBR_g49323"/>
</dbReference>
<organism evidence="1 3">
    <name type="scientific">Chara braunii</name>
    <name type="common">Braun's stonewort</name>
    <dbReference type="NCBI Taxonomy" id="69332"/>
    <lineage>
        <taxon>Eukaryota</taxon>
        <taxon>Viridiplantae</taxon>
        <taxon>Streptophyta</taxon>
        <taxon>Charophyceae</taxon>
        <taxon>Charales</taxon>
        <taxon>Characeae</taxon>
        <taxon>Chara</taxon>
    </lineage>
</organism>
<comment type="caution">
    <text evidence="1">The sequence shown here is derived from an EMBL/GenBank/DDBJ whole genome shotgun (WGS) entry which is preliminary data.</text>
</comment>
<name>A0A388M4X3_CHABU</name>
<proteinExistence type="predicted"/>
<dbReference type="AlphaFoldDB" id="A0A388M4X3"/>
<sequence length="301" mass="34982">MWHSEAVEEFPVIDWRGPYEPPELVEGELVEFTLPARPVHESDHSHGWRSLLLCPGAWLWMHREVDGMRDAGGKLIEEASWGTVRAFLFLSTEVARGVVLSLAVSGSSAVIDCAERYLQEEVGRFRQDERAYVRRWPRRIPGVRDITGELRIARLGFFPYSYRRLRTTVPAYVVDELFGGVGGVVEPYLALRELSVFSRSDLDSDFIYYSLLTGVLRWGDKRLQFIELVRSISPTQYRDFANERSSAWRRAPRTYVWDLLDREIRAGPYYVASMGRLFDEDWGAWWSSALLCPRLIKRYYE</sequence>
<dbReference type="EMBL" id="BFEA01000743">
    <property type="protein sequence ID" value="GBG89534.1"/>
    <property type="molecule type" value="Genomic_DNA"/>
</dbReference>
<dbReference type="EMBL" id="BFEA01000743">
    <property type="protein sequence ID" value="GBG89533.1"/>
    <property type="molecule type" value="Genomic_DNA"/>
</dbReference>
<gene>
    <name evidence="1" type="ORF">CBR_g49323</name>
    <name evidence="2" type="ORF">CBR_g49324</name>
</gene>
<accession>A0A388M4X3</accession>
<dbReference type="Gramene" id="GBG89534">
    <property type="protein sequence ID" value="GBG89534"/>
    <property type="gene ID" value="CBR_g49324"/>
</dbReference>
<evidence type="ECO:0000313" key="1">
    <source>
        <dbReference type="EMBL" id="GBG89533.1"/>
    </source>
</evidence>
<reference evidence="1 3" key="1">
    <citation type="journal article" date="2018" name="Cell">
        <title>The Chara Genome: Secondary Complexity and Implications for Plant Terrestrialization.</title>
        <authorList>
            <person name="Nishiyama T."/>
            <person name="Sakayama H."/>
            <person name="Vries J.D."/>
            <person name="Buschmann H."/>
            <person name="Saint-Marcoux D."/>
            <person name="Ullrich K.K."/>
            <person name="Haas F.B."/>
            <person name="Vanderstraeten L."/>
            <person name="Becker D."/>
            <person name="Lang D."/>
            <person name="Vosolsobe S."/>
            <person name="Rombauts S."/>
            <person name="Wilhelmsson P.K.I."/>
            <person name="Janitza P."/>
            <person name="Kern R."/>
            <person name="Heyl A."/>
            <person name="Rumpler F."/>
            <person name="Villalobos L.I.A.C."/>
            <person name="Clay J.M."/>
            <person name="Skokan R."/>
            <person name="Toyoda A."/>
            <person name="Suzuki Y."/>
            <person name="Kagoshima H."/>
            <person name="Schijlen E."/>
            <person name="Tajeshwar N."/>
            <person name="Catarino B."/>
            <person name="Hetherington A.J."/>
            <person name="Saltykova A."/>
            <person name="Bonnot C."/>
            <person name="Breuninger H."/>
            <person name="Symeonidi A."/>
            <person name="Radhakrishnan G.V."/>
            <person name="Van Nieuwerburgh F."/>
            <person name="Deforce D."/>
            <person name="Chang C."/>
            <person name="Karol K.G."/>
            <person name="Hedrich R."/>
            <person name="Ulvskov P."/>
            <person name="Glockner G."/>
            <person name="Delwiche C.F."/>
            <person name="Petrasek J."/>
            <person name="Van de Peer Y."/>
            <person name="Friml J."/>
            <person name="Beilby M."/>
            <person name="Dolan L."/>
            <person name="Kohara Y."/>
            <person name="Sugano S."/>
            <person name="Fujiyama A."/>
            <person name="Delaux P.-M."/>
            <person name="Quint M."/>
            <person name="TheiBen G."/>
            <person name="Hagemann M."/>
            <person name="Harholt J."/>
            <person name="Dunand C."/>
            <person name="Zachgo S."/>
            <person name="Langdale J."/>
            <person name="Maumus F."/>
            <person name="Straeten D.V.D."/>
            <person name="Gould S.B."/>
            <person name="Rensing S.A."/>
        </authorList>
    </citation>
    <scope>NUCLEOTIDE SEQUENCE [LARGE SCALE GENOMIC DNA]</scope>
    <source>
        <strain evidence="1 3">S276</strain>
    </source>
</reference>
<dbReference type="Proteomes" id="UP000265515">
    <property type="component" value="Unassembled WGS sequence"/>
</dbReference>
<keyword evidence="3" id="KW-1185">Reference proteome</keyword>
<protein>
    <submittedName>
        <fullName evidence="1">Uncharacterized protein</fullName>
    </submittedName>
</protein>
<evidence type="ECO:0000313" key="3">
    <source>
        <dbReference type="Proteomes" id="UP000265515"/>
    </source>
</evidence>